<evidence type="ECO:0000256" key="2">
    <source>
        <dbReference type="SAM" id="SignalP"/>
    </source>
</evidence>
<evidence type="ECO:0000313" key="4">
    <source>
        <dbReference type="EMBL" id="GKT51230.1"/>
    </source>
</evidence>
<dbReference type="Pfam" id="PF01822">
    <property type="entry name" value="WSC"/>
    <property type="match status" value="1"/>
</dbReference>
<reference evidence="4 5" key="1">
    <citation type="submission" date="2022-03" db="EMBL/GenBank/DDBJ databases">
        <title>Genome data of Colletotrichum spp.</title>
        <authorList>
            <person name="Utami Y.D."/>
            <person name="Hiruma K."/>
        </authorList>
    </citation>
    <scope>NUCLEOTIDE SEQUENCE [LARGE SCALE GENOMIC DNA]</scope>
    <source>
        <strain evidence="4 5">MAFF 239500</strain>
    </source>
</reference>
<feature type="signal peptide" evidence="2">
    <location>
        <begin position="1"/>
        <end position="26"/>
    </location>
</feature>
<dbReference type="EMBL" id="BQXU01000046">
    <property type="protein sequence ID" value="GKT51230.1"/>
    <property type="molecule type" value="Genomic_DNA"/>
</dbReference>
<dbReference type="AlphaFoldDB" id="A0AA37PFA9"/>
<evidence type="ECO:0000256" key="1">
    <source>
        <dbReference type="ARBA" id="ARBA00022737"/>
    </source>
</evidence>
<dbReference type="GeneID" id="73332213"/>
<feature type="domain" description="WSC" evidence="3">
    <location>
        <begin position="43"/>
        <end position="137"/>
    </location>
</feature>
<dbReference type="SMART" id="SM00321">
    <property type="entry name" value="WSC"/>
    <property type="match status" value="1"/>
</dbReference>
<organism evidence="4 5">
    <name type="scientific">Colletotrichum spaethianum</name>
    <dbReference type="NCBI Taxonomy" id="700344"/>
    <lineage>
        <taxon>Eukaryota</taxon>
        <taxon>Fungi</taxon>
        <taxon>Dikarya</taxon>
        <taxon>Ascomycota</taxon>
        <taxon>Pezizomycotina</taxon>
        <taxon>Sordariomycetes</taxon>
        <taxon>Hypocreomycetidae</taxon>
        <taxon>Glomerellales</taxon>
        <taxon>Glomerellaceae</taxon>
        <taxon>Colletotrichum</taxon>
        <taxon>Colletotrichum spaethianum species complex</taxon>
    </lineage>
</organism>
<dbReference type="PANTHER" id="PTHR45964:SF5">
    <property type="entry name" value="WSCD FAMILY MEMBER CG9164"/>
    <property type="match status" value="1"/>
</dbReference>
<keyword evidence="1" id="KW-0677">Repeat</keyword>
<keyword evidence="2" id="KW-0732">Signal</keyword>
<comment type="caution">
    <text evidence="4">The sequence shown here is derived from an EMBL/GenBank/DDBJ whole genome shotgun (WGS) entry which is preliminary data.</text>
</comment>
<evidence type="ECO:0000313" key="5">
    <source>
        <dbReference type="Proteomes" id="UP001055115"/>
    </source>
</evidence>
<keyword evidence="5" id="KW-1185">Reference proteome</keyword>
<evidence type="ECO:0000259" key="3">
    <source>
        <dbReference type="PROSITE" id="PS51212"/>
    </source>
</evidence>
<protein>
    <submittedName>
        <fullName evidence="4">WSC domain-containing protein</fullName>
    </submittedName>
</protein>
<name>A0AA37PFA9_9PEZI</name>
<dbReference type="RefSeq" id="XP_049133580.1">
    <property type="nucleotide sequence ID" value="XM_049277623.1"/>
</dbReference>
<dbReference type="InterPro" id="IPR051589">
    <property type="entry name" value="Sialate-O-sulfotransferase"/>
</dbReference>
<feature type="chain" id="PRO_5041200725" evidence="2">
    <location>
        <begin position="27"/>
        <end position="206"/>
    </location>
</feature>
<gene>
    <name evidence="4" type="ORF">ColSpa_11411</name>
</gene>
<dbReference type="Proteomes" id="UP001055115">
    <property type="component" value="Unassembled WGS sequence"/>
</dbReference>
<sequence length="206" mass="21657">MGPKAPFLCQLGTAVLLALQVQRVASIPFNGQARQVSRPAISGYTYEGCYVEPNNGRALEVVKADDLMTLEMCAEICSTSAKKTYFGVEYGKECWCGSALAPGTTIAADDSECSFTCPGNSVETCGAGFRLSLYKNDDIAAGPVVSAKSTVGNYVHQGCYSDLVQGQRALSRTSAGDAMTPESCAAFCGSDTYMALEYGSSDFCAS</sequence>
<accession>A0AA37PFA9</accession>
<dbReference type="InterPro" id="IPR002889">
    <property type="entry name" value="WSC_carb-bd"/>
</dbReference>
<dbReference type="PANTHER" id="PTHR45964">
    <property type="entry name" value="WSCD FAMILY MEMBER CG9164"/>
    <property type="match status" value="1"/>
</dbReference>
<dbReference type="PROSITE" id="PS51212">
    <property type="entry name" value="WSC"/>
    <property type="match status" value="1"/>
</dbReference>
<proteinExistence type="predicted"/>